<keyword evidence="3" id="KW-1185">Reference proteome</keyword>
<dbReference type="EMBL" id="JBBNAE010000004">
    <property type="protein sequence ID" value="KAK9131490.1"/>
    <property type="molecule type" value="Genomic_DNA"/>
</dbReference>
<dbReference type="InterPro" id="IPR003676">
    <property type="entry name" value="SAUR_fam"/>
</dbReference>
<dbReference type="GO" id="GO:0009733">
    <property type="term" value="P:response to auxin"/>
    <property type="evidence" value="ECO:0007669"/>
    <property type="project" value="InterPro"/>
</dbReference>
<dbReference type="PANTHER" id="PTHR31374">
    <property type="entry name" value="AUXIN-INDUCED PROTEIN-LIKE-RELATED"/>
    <property type="match status" value="1"/>
</dbReference>
<dbReference type="Pfam" id="PF02519">
    <property type="entry name" value="Auxin_inducible"/>
    <property type="match status" value="2"/>
</dbReference>
<evidence type="ECO:0000313" key="3">
    <source>
        <dbReference type="Proteomes" id="UP001417504"/>
    </source>
</evidence>
<name>A0AAP0JEF1_9MAGN</name>
<evidence type="ECO:0000256" key="1">
    <source>
        <dbReference type="ARBA" id="ARBA00006974"/>
    </source>
</evidence>
<sequence>MAEDRSSKVSGIRQIVRLKEILQKWHSISLNARVHNPTINQKEPVLGSGISPAMNKRLRNAYVLCDSDEESSCHSHHEPPPDVPKGYLAVHVGPELRRFIIPTNYLSHSLFKVLLEKTAEEFGFDHKGALTIPCEIETFKYLLKCMENNHSHPDHNAVPMGVRASKLKVIFFGVGRRRLSLSEAPSTRRGYIPVCVGVDNETSKRFMVHTTSLGTEEFADFLCRSAEEYGFCNQGVLRIPYEAKDFEDWMVRRARRNALRVSPT</sequence>
<dbReference type="AlphaFoldDB" id="A0AAP0JEF1"/>
<proteinExistence type="inferred from homology"/>
<reference evidence="2 3" key="1">
    <citation type="submission" date="2024-01" db="EMBL/GenBank/DDBJ databases">
        <title>Genome assemblies of Stephania.</title>
        <authorList>
            <person name="Yang L."/>
        </authorList>
    </citation>
    <scope>NUCLEOTIDE SEQUENCE [LARGE SCALE GENOMIC DNA]</scope>
    <source>
        <strain evidence="2">QJT</strain>
        <tissue evidence="2">Leaf</tissue>
    </source>
</reference>
<gene>
    <name evidence="2" type="ORF">Sjap_011977</name>
</gene>
<dbReference type="Proteomes" id="UP001417504">
    <property type="component" value="Unassembled WGS sequence"/>
</dbReference>
<evidence type="ECO:0008006" key="4">
    <source>
        <dbReference type="Google" id="ProtNLM"/>
    </source>
</evidence>
<accession>A0AAP0JEF1</accession>
<comment type="caution">
    <text evidence="2">The sequence shown here is derived from an EMBL/GenBank/DDBJ whole genome shotgun (WGS) entry which is preliminary data.</text>
</comment>
<dbReference type="PANTHER" id="PTHR31374:SF7">
    <property type="entry name" value="SAUR-LIKE AUXIN-RESPONSIVE PROTEIN FAMILY"/>
    <property type="match status" value="1"/>
</dbReference>
<evidence type="ECO:0000313" key="2">
    <source>
        <dbReference type="EMBL" id="KAK9131490.1"/>
    </source>
</evidence>
<organism evidence="2 3">
    <name type="scientific">Stephania japonica</name>
    <dbReference type="NCBI Taxonomy" id="461633"/>
    <lineage>
        <taxon>Eukaryota</taxon>
        <taxon>Viridiplantae</taxon>
        <taxon>Streptophyta</taxon>
        <taxon>Embryophyta</taxon>
        <taxon>Tracheophyta</taxon>
        <taxon>Spermatophyta</taxon>
        <taxon>Magnoliopsida</taxon>
        <taxon>Ranunculales</taxon>
        <taxon>Menispermaceae</taxon>
        <taxon>Menispermoideae</taxon>
        <taxon>Cissampelideae</taxon>
        <taxon>Stephania</taxon>
    </lineage>
</organism>
<protein>
    <recommendedName>
        <fullName evidence="4">Small auxin up regulated protein</fullName>
    </recommendedName>
</protein>
<comment type="similarity">
    <text evidence="1">Belongs to the ARG7 family.</text>
</comment>